<dbReference type="SMART" id="SM00248">
    <property type="entry name" value="ANK"/>
    <property type="match status" value="2"/>
</dbReference>
<proteinExistence type="predicted"/>
<dbReference type="PANTHER" id="PTHR16027:SF6">
    <property type="entry name" value="DILUTE DOMAIN-CONTAINING PROTEIN"/>
    <property type="match status" value="1"/>
</dbReference>
<gene>
    <name evidence="4" type="primary">PARPA_03468.1 scaffold 7964</name>
</gene>
<dbReference type="Gene3D" id="1.25.40.20">
    <property type="entry name" value="Ankyrin repeat-containing domain"/>
    <property type="match status" value="1"/>
</dbReference>
<evidence type="ECO:0000313" key="4">
    <source>
        <dbReference type="EMBL" id="CEP09882.1"/>
    </source>
</evidence>
<evidence type="ECO:0000259" key="3">
    <source>
        <dbReference type="PROSITE" id="PS51126"/>
    </source>
</evidence>
<evidence type="ECO:0000313" key="5">
    <source>
        <dbReference type="Proteomes" id="UP000054107"/>
    </source>
</evidence>
<feature type="compositionally biased region" description="Polar residues" evidence="2">
    <location>
        <begin position="393"/>
        <end position="407"/>
    </location>
</feature>
<dbReference type="InterPro" id="IPR002110">
    <property type="entry name" value="Ankyrin_rpt"/>
</dbReference>
<protein>
    <recommendedName>
        <fullName evidence="3">Dilute domain-containing protein</fullName>
    </recommendedName>
</protein>
<dbReference type="Pfam" id="PF12796">
    <property type="entry name" value="Ank_2"/>
    <property type="match status" value="1"/>
</dbReference>
<dbReference type="SMART" id="SM01132">
    <property type="entry name" value="DIL"/>
    <property type="match status" value="1"/>
</dbReference>
<accession>A0A0B7MXN8</accession>
<evidence type="ECO:0000256" key="2">
    <source>
        <dbReference type="SAM" id="MobiDB-lite"/>
    </source>
</evidence>
<dbReference type="InterPro" id="IPR002710">
    <property type="entry name" value="Dilute_dom"/>
</dbReference>
<dbReference type="PROSITE" id="PS51126">
    <property type="entry name" value="DILUTE"/>
    <property type="match status" value="1"/>
</dbReference>
<dbReference type="Proteomes" id="UP000054107">
    <property type="component" value="Unassembled WGS sequence"/>
</dbReference>
<dbReference type="PROSITE" id="PS50088">
    <property type="entry name" value="ANK_REPEAT"/>
    <property type="match status" value="2"/>
</dbReference>
<feature type="domain" description="Dilute" evidence="3">
    <location>
        <begin position="538"/>
        <end position="823"/>
    </location>
</feature>
<keyword evidence="5" id="KW-1185">Reference proteome</keyword>
<feature type="region of interest" description="Disordered" evidence="2">
    <location>
        <begin position="358"/>
        <end position="408"/>
    </location>
</feature>
<feature type="compositionally biased region" description="Polar residues" evidence="2">
    <location>
        <begin position="358"/>
        <end position="377"/>
    </location>
</feature>
<feature type="region of interest" description="Disordered" evidence="2">
    <location>
        <begin position="862"/>
        <end position="881"/>
    </location>
</feature>
<feature type="repeat" description="ANK" evidence="1">
    <location>
        <begin position="301"/>
        <end position="333"/>
    </location>
</feature>
<dbReference type="OrthoDB" id="426293at2759"/>
<dbReference type="PANTHER" id="PTHR16027">
    <property type="entry name" value="DILUTE DOMAIN-CONTAINING PROTEIN YPR089W"/>
    <property type="match status" value="1"/>
</dbReference>
<dbReference type="AlphaFoldDB" id="A0A0B7MXN8"/>
<feature type="region of interest" description="Disordered" evidence="2">
    <location>
        <begin position="44"/>
        <end position="79"/>
    </location>
</feature>
<reference evidence="4 5" key="1">
    <citation type="submission" date="2014-09" db="EMBL/GenBank/DDBJ databases">
        <authorList>
            <person name="Ellenberger Sabrina"/>
        </authorList>
    </citation>
    <scope>NUCLEOTIDE SEQUENCE [LARGE SCALE GENOMIC DNA]</scope>
    <source>
        <strain evidence="4 5">CBS 412.66</strain>
    </source>
</reference>
<keyword evidence="1" id="KW-0040">ANK repeat</keyword>
<organism evidence="4 5">
    <name type="scientific">Parasitella parasitica</name>
    <dbReference type="NCBI Taxonomy" id="35722"/>
    <lineage>
        <taxon>Eukaryota</taxon>
        <taxon>Fungi</taxon>
        <taxon>Fungi incertae sedis</taxon>
        <taxon>Mucoromycota</taxon>
        <taxon>Mucoromycotina</taxon>
        <taxon>Mucoromycetes</taxon>
        <taxon>Mucorales</taxon>
        <taxon>Mucorineae</taxon>
        <taxon>Mucoraceae</taxon>
        <taxon>Parasitella</taxon>
    </lineage>
</organism>
<name>A0A0B7MXN8_9FUNG</name>
<dbReference type="InterPro" id="IPR052072">
    <property type="entry name" value="Vascular_dev_regulator"/>
</dbReference>
<dbReference type="InterPro" id="IPR036770">
    <property type="entry name" value="Ankyrin_rpt-contain_sf"/>
</dbReference>
<feature type="compositionally biased region" description="Polar residues" evidence="2">
    <location>
        <begin position="50"/>
        <end position="76"/>
    </location>
</feature>
<evidence type="ECO:0000256" key="1">
    <source>
        <dbReference type="PROSITE-ProRule" id="PRU00023"/>
    </source>
</evidence>
<feature type="compositionally biased region" description="Low complexity" evidence="2">
    <location>
        <begin position="869"/>
        <end position="878"/>
    </location>
</feature>
<dbReference type="GO" id="GO:0051020">
    <property type="term" value="F:GTPase binding"/>
    <property type="evidence" value="ECO:0007669"/>
    <property type="project" value="TreeGrafter"/>
</dbReference>
<dbReference type="STRING" id="35722.A0A0B7MXN8"/>
<dbReference type="EMBL" id="LN722574">
    <property type="protein sequence ID" value="CEP09882.1"/>
    <property type="molecule type" value="Genomic_DNA"/>
</dbReference>
<dbReference type="SUPFAM" id="SSF48403">
    <property type="entry name" value="Ankyrin repeat"/>
    <property type="match status" value="1"/>
</dbReference>
<sequence>MDITSQIAALKASKPTIASRRPMLNSQRSLSALSINTSATHSDFLRRRNASSSSTTGSDCRTTSPYPLATSASASMSPEELSSKIADSFQQFSNMLSQLSTKTPSQKYSNKANAVVKSSTVTSPTTPVIPVHVVSSAPPTAAADAIVLPLLSSSPPPKLQPTQATIKRKSIDKPKKKANKKLTLPTADCIGIDDTKLLAEIYCRHAVFNERDNLDDLALLLGNKIWIQHLLSRWFNRAASIGDLHTMERMIAATTIDINETDDRETGITPLMYAAYFGHVQCLKMLLDQKHSIQINHQDKNGWTALIWAIHGQQLDTVAILLRHGADKSIKTKHGRTVYRYPTLMAIKEILGREQEANTLQIGSPTTSTPYMTNIPRNTKKHSKASTEDDSQQHTNTKNTESATTKSLPPDFSQLLHITLPPKEQQQLRNYEETSSVLTLEEEQDLKRWEASLKASRTFSWNQCLADQMFVFSQDEMHYILDRALHVADTKSLANKSPLSSKLWQPANIVFLSARFAHYYSNRDLLNLLLDATARKLSRIIKNVYRDTQTLAFWIANMCQLSSYLKRDPGLCIPTTDAQETLSELISEGYSYFVTESQKRLEKMLSSVMDYEPIHELNQVDFADDWQRFFRRSSHNLSSRKSVDILSSELAERKYSLDATSSSSSSDEATGTPQLMTHLLTDLLHMLQSYHVPPAIVIQAMAQFFHYLSCEMFNQVLTYKKYLCRSKALQIRMNLSALEDWVRVQKLPSSLNHSFEPLVQLLQLLQCMSQLDNVLLFTSTIQTFDKLNALQIKRCVQNYRYEVTESRLPDHVVEMANQCVLNHQLQLRNQRKTSIEVEAKAAARPASVSSLNSLLSPTTRQSSLELPISSPTTATTTPAEEKRNSKYLLPFSISETTALLQGWTNEQHKYLNDNDIILYSDNIYKEIKLKKQEEFNVLDKIFPTITEEWLYSIDK</sequence>
<dbReference type="PROSITE" id="PS50297">
    <property type="entry name" value="ANK_REP_REGION"/>
    <property type="match status" value="2"/>
</dbReference>
<dbReference type="Pfam" id="PF01843">
    <property type="entry name" value="DIL"/>
    <property type="match status" value="1"/>
</dbReference>
<feature type="repeat" description="ANK" evidence="1">
    <location>
        <begin position="266"/>
        <end position="298"/>
    </location>
</feature>